<dbReference type="GO" id="GO:0016747">
    <property type="term" value="F:acyltransferase activity, transferring groups other than amino-acyl groups"/>
    <property type="evidence" value="ECO:0007669"/>
    <property type="project" value="InterPro"/>
</dbReference>
<dbReference type="PROSITE" id="PS51186">
    <property type="entry name" value="GNAT"/>
    <property type="match status" value="1"/>
</dbReference>
<protein>
    <submittedName>
        <fullName evidence="1">N-acetyltransferase</fullName>
    </submittedName>
</protein>
<dbReference type="InterPro" id="IPR016181">
    <property type="entry name" value="Acyl_CoA_acyltransferase"/>
</dbReference>
<keyword evidence="2" id="KW-1185">Reference proteome</keyword>
<dbReference type="Gene3D" id="3.40.630.30">
    <property type="match status" value="1"/>
</dbReference>
<dbReference type="KEGG" id="vao:FA707_08120"/>
<name>A0A4D7CUL0_9ENTE</name>
<dbReference type="Pfam" id="PF14542">
    <property type="entry name" value="Acetyltransf_CG"/>
    <property type="match status" value="1"/>
</dbReference>
<dbReference type="Proteomes" id="UP000298615">
    <property type="component" value="Chromosome"/>
</dbReference>
<sequence>MITEHTNGFIMTDETGQKMGEITFSIAGDTRLIIDHTFVDPAFRGQKIGDQLVNQVVLKARAEGKKIIPLCPFAKRQFQQHLEYQDVHQQ</sequence>
<reference evidence="1 2" key="1">
    <citation type="submission" date="2019-04" db="EMBL/GenBank/DDBJ databases">
        <title>Vagococcus sp. nov., isolated from faeces of yaks (Bos grunniens).</title>
        <authorList>
            <person name="Ge Y."/>
        </authorList>
    </citation>
    <scope>NUCLEOTIDE SEQUENCE [LARGE SCALE GENOMIC DNA]</scope>
    <source>
        <strain evidence="1 2">MN-17</strain>
    </source>
</reference>
<dbReference type="PROSITE" id="PS51729">
    <property type="entry name" value="GNAT_YJDJ"/>
    <property type="match status" value="1"/>
</dbReference>
<keyword evidence="1" id="KW-0808">Transferase</keyword>
<dbReference type="InterPro" id="IPR045057">
    <property type="entry name" value="Gcn5-rel_NAT"/>
</dbReference>
<dbReference type="EMBL" id="CP039712">
    <property type="protein sequence ID" value="QCI86934.1"/>
    <property type="molecule type" value="Genomic_DNA"/>
</dbReference>
<dbReference type="InterPro" id="IPR000182">
    <property type="entry name" value="GNAT_dom"/>
</dbReference>
<dbReference type="PANTHER" id="PTHR31435:SF10">
    <property type="entry name" value="BSR4717 PROTEIN"/>
    <property type="match status" value="1"/>
</dbReference>
<evidence type="ECO:0000313" key="2">
    <source>
        <dbReference type="Proteomes" id="UP000298615"/>
    </source>
</evidence>
<gene>
    <name evidence="1" type="ORF">FA707_08120</name>
</gene>
<dbReference type="CDD" id="cd04301">
    <property type="entry name" value="NAT_SF"/>
    <property type="match status" value="1"/>
</dbReference>
<dbReference type="InterPro" id="IPR031165">
    <property type="entry name" value="GNAT_YJDJ"/>
</dbReference>
<dbReference type="AlphaFoldDB" id="A0A4D7CUL0"/>
<proteinExistence type="predicted"/>
<organism evidence="1 2">
    <name type="scientific">Vagococcus zengguangii</name>
    <dbReference type="NCBI Taxonomy" id="2571750"/>
    <lineage>
        <taxon>Bacteria</taxon>
        <taxon>Bacillati</taxon>
        <taxon>Bacillota</taxon>
        <taxon>Bacilli</taxon>
        <taxon>Lactobacillales</taxon>
        <taxon>Enterococcaceae</taxon>
        <taxon>Vagococcus</taxon>
    </lineage>
</organism>
<dbReference type="SUPFAM" id="SSF55729">
    <property type="entry name" value="Acyl-CoA N-acyltransferases (Nat)"/>
    <property type="match status" value="1"/>
</dbReference>
<accession>A0A4D7CUL0</accession>
<dbReference type="OrthoDB" id="9793389at2"/>
<dbReference type="RefSeq" id="WP_136953756.1">
    <property type="nucleotide sequence ID" value="NZ_CP039712.1"/>
</dbReference>
<evidence type="ECO:0000313" key="1">
    <source>
        <dbReference type="EMBL" id="QCI86934.1"/>
    </source>
</evidence>
<dbReference type="PANTHER" id="PTHR31435">
    <property type="entry name" value="PROTEIN NATD1"/>
    <property type="match status" value="1"/>
</dbReference>